<evidence type="ECO:0000313" key="2">
    <source>
        <dbReference type="EMBL" id="KAJ8764450.1"/>
    </source>
</evidence>
<proteinExistence type="predicted"/>
<keyword evidence="1" id="KW-0472">Membrane</keyword>
<keyword evidence="1" id="KW-0812">Transmembrane</keyword>
<reference evidence="2 3" key="1">
    <citation type="submission" date="2021-09" db="EMBL/GenBank/DDBJ databases">
        <title>Genomic insights and catalytic innovation underlie evolution of tropane alkaloids biosynthesis.</title>
        <authorList>
            <person name="Wang Y.-J."/>
            <person name="Tian T."/>
            <person name="Huang J.-P."/>
            <person name="Huang S.-X."/>
        </authorList>
    </citation>
    <scope>NUCLEOTIDE SEQUENCE [LARGE SCALE GENOMIC DNA]</scope>
    <source>
        <strain evidence="2">KIB-2018</strain>
        <tissue evidence="2">Leaf</tissue>
    </source>
</reference>
<sequence length="369" mass="42731">MDHHKWRFLRRVLERTKQDIKVYLDSVREVEERARSCYEGPIPLSSNEFVEMMVLDGCFVLELFRAVDEGFEKLSYPTNDPIFGRLGSMSSILGDIIMLENQLPLFILDRLLKLQLGCHFQKDVAELVATIFDALMHPTFLGQKAFEPPIDAGLHCLEILWRILLGRSKPDPLSQNSDVADKGRHQVIYCATELKDSGIKFKEGKADRFWDIKFENGVLWIPRLEIDDGTKSFFLNLITFEQCHFGFDNYITSYVFFMDNLINSPMDVAHLHSCGIIEHWLGSDSEVADLFNRLGHEVVLDIDNNYLSQLSADVNNYHNRRWNTWKATLKHRYFNNPWAIISVIAAVVLLLLTFTQTFFGVYAYYRPSS</sequence>
<evidence type="ECO:0000313" key="3">
    <source>
        <dbReference type="Proteomes" id="UP001159364"/>
    </source>
</evidence>
<dbReference type="AlphaFoldDB" id="A0AAV8TE01"/>
<dbReference type="EMBL" id="JAIWQS010000005">
    <property type="protein sequence ID" value="KAJ8764450.1"/>
    <property type="molecule type" value="Genomic_DNA"/>
</dbReference>
<dbReference type="Proteomes" id="UP001159364">
    <property type="component" value="Linkage Group LG05"/>
</dbReference>
<dbReference type="PANTHER" id="PTHR31170">
    <property type="entry name" value="BNAC04G53230D PROTEIN"/>
    <property type="match status" value="1"/>
</dbReference>
<protein>
    <submittedName>
        <fullName evidence="2">Uncharacterized protein</fullName>
    </submittedName>
</protein>
<organism evidence="2 3">
    <name type="scientific">Erythroxylum novogranatense</name>
    <dbReference type="NCBI Taxonomy" id="1862640"/>
    <lineage>
        <taxon>Eukaryota</taxon>
        <taxon>Viridiplantae</taxon>
        <taxon>Streptophyta</taxon>
        <taxon>Embryophyta</taxon>
        <taxon>Tracheophyta</taxon>
        <taxon>Spermatophyta</taxon>
        <taxon>Magnoliopsida</taxon>
        <taxon>eudicotyledons</taxon>
        <taxon>Gunneridae</taxon>
        <taxon>Pentapetalae</taxon>
        <taxon>rosids</taxon>
        <taxon>fabids</taxon>
        <taxon>Malpighiales</taxon>
        <taxon>Erythroxylaceae</taxon>
        <taxon>Erythroxylum</taxon>
    </lineage>
</organism>
<gene>
    <name evidence="2" type="ORF">K2173_006190</name>
</gene>
<dbReference type="InterPro" id="IPR004158">
    <property type="entry name" value="DUF247_pln"/>
</dbReference>
<feature type="transmembrane region" description="Helical" evidence="1">
    <location>
        <begin position="338"/>
        <end position="365"/>
    </location>
</feature>
<comment type="caution">
    <text evidence="2">The sequence shown here is derived from an EMBL/GenBank/DDBJ whole genome shotgun (WGS) entry which is preliminary data.</text>
</comment>
<keyword evidence="1" id="KW-1133">Transmembrane helix</keyword>
<keyword evidence="3" id="KW-1185">Reference proteome</keyword>
<name>A0AAV8TE01_9ROSI</name>
<accession>A0AAV8TE01</accession>
<dbReference type="Pfam" id="PF03140">
    <property type="entry name" value="DUF247"/>
    <property type="match status" value="1"/>
</dbReference>
<dbReference type="PANTHER" id="PTHR31170:SF25">
    <property type="entry name" value="BNAA09G04570D PROTEIN"/>
    <property type="match status" value="1"/>
</dbReference>
<evidence type="ECO:0000256" key="1">
    <source>
        <dbReference type="SAM" id="Phobius"/>
    </source>
</evidence>